<evidence type="ECO:0008006" key="3">
    <source>
        <dbReference type="Google" id="ProtNLM"/>
    </source>
</evidence>
<dbReference type="Gene3D" id="2.40.70.10">
    <property type="entry name" value="Acid Proteases"/>
    <property type="match status" value="1"/>
</dbReference>
<dbReference type="STRING" id="45351.A7S1Q3"/>
<reference evidence="1 2" key="1">
    <citation type="journal article" date="2007" name="Science">
        <title>Sea anemone genome reveals ancestral eumetazoan gene repertoire and genomic organization.</title>
        <authorList>
            <person name="Putnam N.H."/>
            <person name="Srivastava M."/>
            <person name="Hellsten U."/>
            <person name="Dirks B."/>
            <person name="Chapman J."/>
            <person name="Salamov A."/>
            <person name="Terry A."/>
            <person name="Shapiro H."/>
            <person name="Lindquist E."/>
            <person name="Kapitonov V.V."/>
            <person name="Jurka J."/>
            <person name="Genikhovich G."/>
            <person name="Grigoriev I.V."/>
            <person name="Lucas S.M."/>
            <person name="Steele R.E."/>
            <person name="Finnerty J.R."/>
            <person name="Technau U."/>
            <person name="Martindale M.Q."/>
            <person name="Rokhsar D.S."/>
        </authorList>
    </citation>
    <scope>NUCLEOTIDE SEQUENCE [LARGE SCALE GENOMIC DNA]</scope>
    <source>
        <strain evidence="2">CH2 X CH6</strain>
    </source>
</reference>
<dbReference type="InParanoid" id="A7S1Q3"/>
<dbReference type="CDD" id="cd05481">
    <property type="entry name" value="retropepsin_like_LTR_1"/>
    <property type="match status" value="1"/>
</dbReference>
<dbReference type="InterPro" id="IPR021109">
    <property type="entry name" value="Peptidase_aspartic_dom_sf"/>
</dbReference>
<dbReference type="SUPFAM" id="SSF50630">
    <property type="entry name" value="Acid proteases"/>
    <property type="match status" value="1"/>
</dbReference>
<organism evidence="1 2">
    <name type="scientific">Nematostella vectensis</name>
    <name type="common">Starlet sea anemone</name>
    <dbReference type="NCBI Taxonomy" id="45351"/>
    <lineage>
        <taxon>Eukaryota</taxon>
        <taxon>Metazoa</taxon>
        <taxon>Cnidaria</taxon>
        <taxon>Anthozoa</taxon>
        <taxon>Hexacorallia</taxon>
        <taxon>Actiniaria</taxon>
        <taxon>Edwardsiidae</taxon>
        <taxon>Nematostella</taxon>
    </lineage>
</organism>
<name>A7S1Q3_NEMVE</name>
<protein>
    <recommendedName>
        <fullName evidence="3">Peptidase A2 domain-containing protein</fullName>
    </recommendedName>
</protein>
<sequence length="229" mass="26051">MVKSLPTPQPLEMQGDMTTNWEIFNDSWEDYIIATEVNKKSDAIVVATFLTVMGKDCYRIYKNLPLTDDERKSPTPISNDSLYIIQSNQKKRQYFAQVLAVTGDKTARQSIKFQLDTGATCSTLSLNDYNKLTKKQPEQSQTELRTYNQSTIKPMGQVKLHCTANGITRKVHFQIIKEAPTSLLSGRVCEAFKLLEFNEECVHQIEPGPKEPLTNLHVLHDYKDVFSGL</sequence>
<accession>A7S1Q3</accession>
<keyword evidence="2" id="KW-1185">Reference proteome</keyword>
<evidence type="ECO:0000313" key="1">
    <source>
        <dbReference type="EMBL" id="EDO42408.1"/>
    </source>
</evidence>
<gene>
    <name evidence="1" type="ORF">NEMVEDRAFT_v1g205442</name>
</gene>
<dbReference type="EMBL" id="DS469565">
    <property type="protein sequence ID" value="EDO42408.1"/>
    <property type="molecule type" value="Genomic_DNA"/>
</dbReference>
<dbReference type="Proteomes" id="UP000001593">
    <property type="component" value="Unassembled WGS sequence"/>
</dbReference>
<dbReference type="AlphaFoldDB" id="A7S1Q3"/>
<proteinExistence type="predicted"/>
<dbReference type="HOGENOM" id="CLU_1211048_0_0_1"/>
<dbReference type="PhylomeDB" id="A7S1Q3"/>
<evidence type="ECO:0000313" key="2">
    <source>
        <dbReference type="Proteomes" id="UP000001593"/>
    </source>
</evidence>